<reference evidence="3 4" key="1">
    <citation type="submission" date="2020-04" db="EMBL/GenBank/DDBJ databases">
        <authorList>
            <person name="De Canck E."/>
        </authorList>
    </citation>
    <scope>NUCLEOTIDE SEQUENCE [LARGE SCALE GENOMIC DNA]</scope>
    <source>
        <strain evidence="3 4">LMG 29542</strain>
    </source>
</reference>
<proteinExistence type="predicted"/>
<dbReference type="GO" id="GO:0003677">
    <property type="term" value="F:DNA binding"/>
    <property type="evidence" value="ECO:0007669"/>
    <property type="project" value="InterPro"/>
</dbReference>
<dbReference type="AlphaFoldDB" id="A0A6J5FBZ5"/>
<gene>
    <name evidence="3" type="ORF">LMG29542_08359</name>
</gene>
<accession>A0A6J5FBZ5</accession>
<evidence type="ECO:0000313" key="4">
    <source>
        <dbReference type="Proteomes" id="UP000494363"/>
    </source>
</evidence>
<dbReference type="Gene3D" id="3.90.1750.20">
    <property type="entry name" value="Putative Large Serine Recombinase, Chain B, Domain 2"/>
    <property type="match status" value="1"/>
</dbReference>
<dbReference type="EMBL" id="CADIKH010000219">
    <property type="protein sequence ID" value="CAB3774977.1"/>
    <property type="molecule type" value="Genomic_DNA"/>
</dbReference>
<dbReference type="PROSITE" id="PS51736">
    <property type="entry name" value="RECOMBINASES_3"/>
    <property type="match status" value="1"/>
</dbReference>
<dbReference type="InterPro" id="IPR006119">
    <property type="entry name" value="Resolv_N"/>
</dbReference>
<dbReference type="PROSITE" id="PS51737">
    <property type="entry name" value="RECOMBINASE_DNA_BIND"/>
    <property type="match status" value="1"/>
</dbReference>
<dbReference type="Proteomes" id="UP000494363">
    <property type="component" value="Unassembled WGS sequence"/>
</dbReference>
<dbReference type="InterPro" id="IPR011109">
    <property type="entry name" value="DNA_bind_recombinase_dom"/>
</dbReference>
<evidence type="ECO:0008006" key="5">
    <source>
        <dbReference type="Google" id="ProtNLM"/>
    </source>
</evidence>
<dbReference type="SUPFAM" id="SSF53041">
    <property type="entry name" value="Resolvase-like"/>
    <property type="match status" value="1"/>
</dbReference>
<organism evidence="3 4">
    <name type="scientific">Paraburkholderia humisilvae</name>
    <dbReference type="NCBI Taxonomy" id="627669"/>
    <lineage>
        <taxon>Bacteria</taxon>
        <taxon>Pseudomonadati</taxon>
        <taxon>Pseudomonadota</taxon>
        <taxon>Betaproteobacteria</taxon>
        <taxon>Burkholderiales</taxon>
        <taxon>Burkholderiaceae</taxon>
        <taxon>Paraburkholderia</taxon>
    </lineage>
</organism>
<dbReference type="InterPro" id="IPR036162">
    <property type="entry name" value="Resolvase-like_N_sf"/>
</dbReference>
<feature type="domain" description="Recombinase" evidence="2">
    <location>
        <begin position="175"/>
        <end position="279"/>
    </location>
</feature>
<dbReference type="Gene3D" id="3.40.50.1390">
    <property type="entry name" value="Resolvase, N-terminal catalytic domain"/>
    <property type="match status" value="1"/>
</dbReference>
<evidence type="ECO:0000259" key="1">
    <source>
        <dbReference type="PROSITE" id="PS51736"/>
    </source>
</evidence>
<dbReference type="PANTHER" id="PTHR30461:SF23">
    <property type="entry name" value="DNA RECOMBINASE-RELATED"/>
    <property type="match status" value="1"/>
</dbReference>
<dbReference type="InterPro" id="IPR050639">
    <property type="entry name" value="SSR_resolvase"/>
</dbReference>
<evidence type="ECO:0000259" key="2">
    <source>
        <dbReference type="PROSITE" id="PS51737"/>
    </source>
</evidence>
<dbReference type="RefSeq" id="WP_246356363.1">
    <property type="nucleotide sequence ID" value="NZ_CADIKH010000219.1"/>
</dbReference>
<dbReference type="Pfam" id="PF07508">
    <property type="entry name" value="Recombinase"/>
    <property type="match status" value="1"/>
</dbReference>
<dbReference type="GO" id="GO:0000150">
    <property type="term" value="F:DNA strand exchange activity"/>
    <property type="evidence" value="ECO:0007669"/>
    <property type="project" value="InterPro"/>
</dbReference>
<dbReference type="SMART" id="SM00857">
    <property type="entry name" value="Resolvase"/>
    <property type="match status" value="1"/>
</dbReference>
<name>A0A6J5FBZ5_9BURK</name>
<evidence type="ECO:0000313" key="3">
    <source>
        <dbReference type="EMBL" id="CAB3774977.1"/>
    </source>
</evidence>
<keyword evidence="4" id="KW-1185">Reference proteome</keyword>
<dbReference type="CDD" id="cd00338">
    <property type="entry name" value="Ser_Recombinase"/>
    <property type="match status" value="1"/>
</dbReference>
<protein>
    <recommendedName>
        <fullName evidence="5">Resolvase/invertase-type recombinase catalytic domain-containing protein</fullName>
    </recommendedName>
</protein>
<dbReference type="Pfam" id="PF00239">
    <property type="entry name" value="Resolvase"/>
    <property type="match status" value="1"/>
</dbReference>
<feature type="domain" description="Resolvase/invertase-type recombinase catalytic" evidence="1">
    <location>
        <begin position="17"/>
        <end position="168"/>
    </location>
</feature>
<dbReference type="PANTHER" id="PTHR30461">
    <property type="entry name" value="DNA-INVERTASE FROM LAMBDOID PROPHAGE"/>
    <property type="match status" value="1"/>
</dbReference>
<dbReference type="InterPro" id="IPR038109">
    <property type="entry name" value="DNA_bind_recomb_sf"/>
</dbReference>
<sequence length="279" mass="31249">MSTNSAQKVTAEHLRRDAFLYVRQSSLRQVFENTESTKRQYALRDRAVSLGWPIERVHIVDNDLGMSGSSAQERDGFQHLVAEVANGHAGIVLGLEVSRLARNNADWHRLIELASLTRTLILDEDGIYDPGQFNDRLLLGLKGAMSEAELHILKGRLQGGIKNKARRGELEVPLPIGLVYHPNGSVALDPDQQVRGALRLLFDTFRQAASATATVKRFRQEGWLFPRRIRRGIGKGDLIWGPLEHCRVIQILHNPRYAGAFVYGRTRGAYRQGTQILGA</sequence>